<evidence type="ECO:0000313" key="3">
    <source>
        <dbReference type="Proteomes" id="UP000756346"/>
    </source>
</evidence>
<gene>
    <name evidence="2" type="ORF">B0I36DRAFT_32355</name>
</gene>
<dbReference type="RefSeq" id="XP_046007686.1">
    <property type="nucleotide sequence ID" value="XM_046153992.1"/>
</dbReference>
<name>A0A9P8XWI9_9PEZI</name>
<reference evidence="2" key="1">
    <citation type="journal article" date="2021" name="Nat. Commun.">
        <title>Genetic determinants of endophytism in the Arabidopsis root mycobiome.</title>
        <authorList>
            <person name="Mesny F."/>
            <person name="Miyauchi S."/>
            <person name="Thiergart T."/>
            <person name="Pickel B."/>
            <person name="Atanasova L."/>
            <person name="Karlsson M."/>
            <person name="Huettel B."/>
            <person name="Barry K.W."/>
            <person name="Haridas S."/>
            <person name="Chen C."/>
            <person name="Bauer D."/>
            <person name="Andreopoulos W."/>
            <person name="Pangilinan J."/>
            <person name="LaButti K."/>
            <person name="Riley R."/>
            <person name="Lipzen A."/>
            <person name="Clum A."/>
            <person name="Drula E."/>
            <person name="Henrissat B."/>
            <person name="Kohler A."/>
            <person name="Grigoriev I.V."/>
            <person name="Martin F.M."/>
            <person name="Hacquard S."/>
        </authorList>
    </citation>
    <scope>NUCLEOTIDE SEQUENCE</scope>
    <source>
        <strain evidence="2">MPI-CAGE-CH-0230</strain>
    </source>
</reference>
<sequence>MEREAYLHRLAGHLTTLCGHASIVGPSRLRLDGTTKMRIGGPDNRLVARRTGTPPCPQPNRPARLQWQTPANR</sequence>
<protein>
    <submittedName>
        <fullName evidence="2">Uncharacterized protein</fullName>
    </submittedName>
</protein>
<accession>A0A9P8XWI9</accession>
<dbReference type="AlphaFoldDB" id="A0A9P8XWI9"/>
<dbReference type="Proteomes" id="UP000756346">
    <property type="component" value="Unassembled WGS sequence"/>
</dbReference>
<feature type="region of interest" description="Disordered" evidence="1">
    <location>
        <begin position="34"/>
        <end position="73"/>
    </location>
</feature>
<proteinExistence type="predicted"/>
<evidence type="ECO:0000256" key="1">
    <source>
        <dbReference type="SAM" id="MobiDB-lite"/>
    </source>
</evidence>
<evidence type="ECO:0000313" key="2">
    <source>
        <dbReference type="EMBL" id="KAH7021485.1"/>
    </source>
</evidence>
<organism evidence="2 3">
    <name type="scientific">Microdochium trichocladiopsis</name>
    <dbReference type="NCBI Taxonomy" id="1682393"/>
    <lineage>
        <taxon>Eukaryota</taxon>
        <taxon>Fungi</taxon>
        <taxon>Dikarya</taxon>
        <taxon>Ascomycota</taxon>
        <taxon>Pezizomycotina</taxon>
        <taxon>Sordariomycetes</taxon>
        <taxon>Xylariomycetidae</taxon>
        <taxon>Xylariales</taxon>
        <taxon>Microdochiaceae</taxon>
        <taxon>Microdochium</taxon>
    </lineage>
</organism>
<comment type="caution">
    <text evidence="2">The sequence shown here is derived from an EMBL/GenBank/DDBJ whole genome shotgun (WGS) entry which is preliminary data.</text>
</comment>
<dbReference type="GeneID" id="70183538"/>
<keyword evidence="3" id="KW-1185">Reference proteome</keyword>
<dbReference type="EMBL" id="JAGTJQ010000010">
    <property type="protein sequence ID" value="KAH7021485.1"/>
    <property type="molecule type" value="Genomic_DNA"/>
</dbReference>